<dbReference type="PANTHER" id="PTHR30055:SF234">
    <property type="entry name" value="HTH-TYPE TRANSCRIPTIONAL REGULATOR BETI"/>
    <property type="match status" value="1"/>
</dbReference>
<dbReference type="RefSeq" id="WP_399650403.1">
    <property type="nucleotide sequence ID" value="NZ_JBITYG010000005.1"/>
</dbReference>
<dbReference type="PRINTS" id="PR00455">
    <property type="entry name" value="HTHTETR"/>
</dbReference>
<keyword evidence="3" id="KW-0804">Transcription</keyword>
<dbReference type="PANTHER" id="PTHR30055">
    <property type="entry name" value="HTH-TYPE TRANSCRIPTIONAL REGULATOR RUTR"/>
    <property type="match status" value="1"/>
</dbReference>
<dbReference type="InterPro" id="IPR001647">
    <property type="entry name" value="HTH_TetR"/>
</dbReference>
<evidence type="ECO:0000256" key="1">
    <source>
        <dbReference type="ARBA" id="ARBA00023015"/>
    </source>
</evidence>
<dbReference type="InterPro" id="IPR009057">
    <property type="entry name" value="Homeodomain-like_sf"/>
</dbReference>
<feature type="DNA-binding region" description="H-T-H motif" evidence="4">
    <location>
        <begin position="40"/>
        <end position="59"/>
    </location>
</feature>
<feature type="domain" description="HTH tetR-type" evidence="5">
    <location>
        <begin position="17"/>
        <end position="77"/>
    </location>
</feature>
<reference evidence="6 7" key="1">
    <citation type="submission" date="2024-10" db="EMBL/GenBank/DDBJ databases">
        <title>The Natural Products Discovery Center: Release of the First 8490 Sequenced Strains for Exploring Actinobacteria Biosynthetic Diversity.</title>
        <authorList>
            <person name="Kalkreuter E."/>
            <person name="Kautsar S.A."/>
            <person name="Yang D."/>
            <person name="Bader C.D."/>
            <person name="Teijaro C.N."/>
            <person name="Fluegel L."/>
            <person name="Davis C.M."/>
            <person name="Simpson J.R."/>
            <person name="Lauterbach L."/>
            <person name="Steele A.D."/>
            <person name="Gui C."/>
            <person name="Meng S."/>
            <person name="Li G."/>
            <person name="Viehrig K."/>
            <person name="Ye F."/>
            <person name="Su P."/>
            <person name="Kiefer A.F."/>
            <person name="Nichols A."/>
            <person name="Cepeda A.J."/>
            <person name="Yan W."/>
            <person name="Fan B."/>
            <person name="Jiang Y."/>
            <person name="Adhikari A."/>
            <person name="Zheng C.-J."/>
            <person name="Schuster L."/>
            <person name="Cowan T.M."/>
            <person name="Smanski M.J."/>
            <person name="Chevrette M.G."/>
            <person name="De Carvalho L.P.S."/>
            <person name="Shen B."/>
        </authorList>
    </citation>
    <scope>NUCLEOTIDE SEQUENCE [LARGE SCALE GENOMIC DNA]</scope>
    <source>
        <strain evidence="6 7">NPDC053399</strain>
    </source>
</reference>
<evidence type="ECO:0000313" key="6">
    <source>
        <dbReference type="EMBL" id="MFI9102566.1"/>
    </source>
</evidence>
<gene>
    <name evidence="6" type="ORF">ACIGXA_18790</name>
</gene>
<dbReference type="Gene3D" id="1.10.357.10">
    <property type="entry name" value="Tetracycline Repressor, domain 2"/>
    <property type="match status" value="1"/>
</dbReference>
<dbReference type="Proteomes" id="UP001614394">
    <property type="component" value="Unassembled WGS sequence"/>
</dbReference>
<dbReference type="PROSITE" id="PS50977">
    <property type="entry name" value="HTH_TETR_2"/>
    <property type="match status" value="1"/>
</dbReference>
<keyword evidence="7" id="KW-1185">Reference proteome</keyword>
<dbReference type="EMBL" id="JBITYG010000005">
    <property type="protein sequence ID" value="MFI9102566.1"/>
    <property type="molecule type" value="Genomic_DNA"/>
</dbReference>
<accession>A0ABW8CB08</accession>
<dbReference type="SUPFAM" id="SSF46689">
    <property type="entry name" value="Homeodomain-like"/>
    <property type="match status" value="1"/>
</dbReference>
<dbReference type="InterPro" id="IPR050109">
    <property type="entry name" value="HTH-type_TetR-like_transc_reg"/>
</dbReference>
<sequence length="217" mass="23496">MENRPGPTGGLRELKKARTRQAISDAAITLFLRHGFDQVPVAEIAAAAEVSKPTLFRYFPTKEDLALHRFADHEGEFARVVRDRPADQAPLTALHRHCSAGLDARDPVTGLNDTPEVLAYLALLYSAPGLVARLAEYTVRDQEALTGALREASSAAPDDLLPRLAAAQIISVRQVVALANWRKLSDGRSAHDVYPEAVAELDQAFGLLGRGLAAHYG</sequence>
<keyword evidence="1" id="KW-0805">Transcription regulation</keyword>
<evidence type="ECO:0000259" key="5">
    <source>
        <dbReference type="PROSITE" id="PS50977"/>
    </source>
</evidence>
<evidence type="ECO:0000256" key="2">
    <source>
        <dbReference type="ARBA" id="ARBA00023125"/>
    </source>
</evidence>
<comment type="caution">
    <text evidence="6">The sequence shown here is derived from an EMBL/GenBank/DDBJ whole genome shotgun (WGS) entry which is preliminary data.</text>
</comment>
<evidence type="ECO:0000256" key="4">
    <source>
        <dbReference type="PROSITE-ProRule" id="PRU00335"/>
    </source>
</evidence>
<evidence type="ECO:0000256" key="3">
    <source>
        <dbReference type="ARBA" id="ARBA00023163"/>
    </source>
</evidence>
<organism evidence="6 7">
    <name type="scientific">Streptomyces fildesensis</name>
    <dbReference type="NCBI Taxonomy" id="375757"/>
    <lineage>
        <taxon>Bacteria</taxon>
        <taxon>Bacillati</taxon>
        <taxon>Actinomycetota</taxon>
        <taxon>Actinomycetes</taxon>
        <taxon>Kitasatosporales</taxon>
        <taxon>Streptomycetaceae</taxon>
        <taxon>Streptomyces</taxon>
    </lineage>
</organism>
<proteinExistence type="predicted"/>
<evidence type="ECO:0000313" key="7">
    <source>
        <dbReference type="Proteomes" id="UP001614394"/>
    </source>
</evidence>
<dbReference type="Pfam" id="PF00440">
    <property type="entry name" value="TetR_N"/>
    <property type="match status" value="1"/>
</dbReference>
<name>A0ABW8CB08_9ACTN</name>
<keyword evidence="2 4" id="KW-0238">DNA-binding</keyword>
<protein>
    <submittedName>
        <fullName evidence="6">TetR/AcrR family transcriptional regulator</fullName>
    </submittedName>
</protein>